<accession>A0ABT3KPE8</accession>
<organism evidence="1 2">
    <name type="scientific">Verminephrobacter aporrectodeae subsp. tuberculatae</name>
    <dbReference type="NCBI Taxonomy" id="1110392"/>
    <lineage>
        <taxon>Bacteria</taxon>
        <taxon>Pseudomonadati</taxon>
        <taxon>Pseudomonadota</taxon>
        <taxon>Betaproteobacteria</taxon>
        <taxon>Burkholderiales</taxon>
        <taxon>Comamonadaceae</taxon>
        <taxon>Verminephrobacter</taxon>
    </lineage>
</organism>
<keyword evidence="2" id="KW-1185">Reference proteome</keyword>
<dbReference type="Proteomes" id="UP001208935">
    <property type="component" value="Unassembled WGS sequence"/>
</dbReference>
<sequence length="157" mass="17485">MLLKKTEKARLEFSPGMRTLSLRERSLLLLAQDKPLCELQAMYDGGGAQIVESLLRQGYLTASSVRKPKPGSPARSLAGARMYLFDICERLFARRDPVQAQHFREALRAAKDPVGMLEVGNALFEEVTRAAGAERAAALRERFRCLLPHGVVHHESV</sequence>
<reference evidence="2" key="1">
    <citation type="submission" date="2023-07" db="EMBL/GenBank/DDBJ databases">
        <title>Verminephrobacter genomes.</title>
        <authorList>
            <person name="Lund M.B."/>
        </authorList>
    </citation>
    <scope>NUCLEOTIDE SEQUENCE [LARGE SCALE GENOMIC DNA]</scope>
    <source>
        <strain evidence="2">AtM5-05</strain>
    </source>
</reference>
<proteinExistence type="predicted"/>
<name>A0ABT3KPE8_9BURK</name>
<dbReference type="RefSeq" id="WP_265281031.1">
    <property type="nucleotide sequence ID" value="NZ_QZCW01000001.1"/>
</dbReference>
<protein>
    <submittedName>
        <fullName evidence="1">Uncharacterized protein</fullName>
    </submittedName>
</protein>
<evidence type="ECO:0000313" key="2">
    <source>
        <dbReference type="Proteomes" id="UP001208935"/>
    </source>
</evidence>
<evidence type="ECO:0000313" key="1">
    <source>
        <dbReference type="EMBL" id="MCW5320191.1"/>
    </source>
</evidence>
<comment type="caution">
    <text evidence="1">The sequence shown here is derived from an EMBL/GenBank/DDBJ whole genome shotgun (WGS) entry which is preliminary data.</text>
</comment>
<gene>
    <name evidence="1" type="ORF">D5039_03050</name>
</gene>
<dbReference type="EMBL" id="QZCW01000001">
    <property type="protein sequence ID" value="MCW5320191.1"/>
    <property type="molecule type" value="Genomic_DNA"/>
</dbReference>